<evidence type="ECO:0000313" key="1">
    <source>
        <dbReference type="EMBL" id="SFR98741.1"/>
    </source>
</evidence>
<dbReference type="Pfam" id="PF26484">
    <property type="entry name" value="WNWW"/>
    <property type="match status" value="1"/>
</dbReference>
<dbReference type="RefSeq" id="WP_089816484.1">
    <property type="nucleotide sequence ID" value="NZ_FOZK01000002.1"/>
</dbReference>
<sequence>MDRQRLESEFADRYDADEETRRVVARQVQDLADSERITEDFGFDLTVDDVLANLADAPDDHSLAQRWNWWMNALDLSHGGYERFHVRQDLVE</sequence>
<organism evidence="1 2">
    <name type="scientific">Halomicrobium zhouii</name>
    <dbReference type="NCBI Taxonomy" id="767519"/>
    <lineage>
        <taxon>Archaea</taxon>
        <taxon>Methanobacteriati</taxon>
        <taxon>Methanobacteriota</taxon>
        <taxon>Stenosarchaea group</taxon>
        <taxon>Halobacteria</taxon>
        <taxon>Halobacteriales</taxon>
        <taxon>Haloarculaceae</taxon>
        <taxon>Halomicrobium</taxon>
    </lineage>
</organism>
<proteinExistence type="predicted"/>
<dbReference type="AlphaFoldDB" id="A0A1I6L5I4"/>
<accession>A0A1I6L5I4</accession>
<reference evidence="1 2" key="1">
    <citation type="submission" date="2016-10" db="EMBL/GenBank/DDBJ databases">
        <authorList>
            <person name="de Groot N.N."/>
        </authorList>
    </citation>
    <scope>NUCLEOTIDE SEQUENCE [LARGE SCALE GENOMIC DNA]</scope>
    <source>
        <strain evidence="1 2">CGMCC 1.10457</strain>
    </source>
</reference>
<dbReference type="Proteomes" id="UP000199062">
    <property type="component" value="Unassembled WGS sequence"/>
</dbReference>
<dbReference type="EMBL" id="FOZK01000002">
    <property type="protein sequence ID" value="SFR98741.1"/>
    <property type="molecule type" value="Genomic_DNA"/>
</dbReference>
<keyword evidence="2" id="KW-1185">Reference proteome</keyword>
<gene>
    <name evidence="1" type="ORF">SAMN05216559_2090</name>
</gene>
<dbReference type="OrthoDB" id="197908at2157"/>
<protein>
    <submittedName>
        <fullName evidence="1">Uncharacterized protein</fullName>
    </submittedName>
</protein>
<dbReference type="InterPro" id="IPR058716">
    <property type="entry name" value="WNWW_dom-containing"/>
</dbReference>
<evidence type="ECO:0000313" key="2">
    <source>
        <dbReference type="Proteomes" id="UP000199062"/>
    </source>
</evidence>
<name>A0A1I6L5I4_9EURY</name>